<proteinExistence type="predicted"/>
<comment type="caution">
    <text evidence="1">The sequence shown here is derived from an EMBL/GenBank/DDBJ whole genome shotgun (WGS) entry which is preliminary data.</text>
</comment>
<dbReference type="Proteomes" id="UP000295184">
    <property type="component" value="Unassembled WGS sequence"/>
</dbReference>
<dbReference type="EMBL" id="SLUM01000012">
    <property type="protein sequence ID" value="TCL56758.1"/>
    <property type="molecule type" value="Genomic_DNA"/>
</dbReference>
<protein>
    <recommendedName>
        <fullName evidence="3">AraC-like protein</fullName>
    </recommendedName>
</protein>
<dbReference type="AlphaFoldDB" id="A0A4R1QSF1"/>
<sequence length="156" mass="16611">MLKEYLLSQGSGTGRWSHGMPGVQICRFSLPEPVQEPLRPIPVCGAPLQFEVLFCLTGRLTVRALQGTSYTVEAPGIFLLSDSSALRSCQYSGNLGGILIAVDAKAAKESLVTVCSTLGMRLDTRIVKEKMTASIKNGCGGLSSATAILLKLLLRP</sequence>
<dbReference type="RefSeq" id="WP_242868382.1">
    <property type="nucleotide sequence ID" value="NZ_CABKVM010000017.1"/>
</dbReference>
<gene>
    <name evidence="1" type="ORF">EDD77_11271</name>
</gene>
<reference evidence="1 2" key="1">
    <citation type="submission" date="2019-03" db="EMBL/GenBank/DDBJ databases">
        <title>Genomic Encyclopedia of Type Strains, Phase IV (KMG-IV): sequencing the most valuable type-strain genomes for metagenomic binning, comparative biology and taxonomic classification.</title>
        <authorList>
            <person name="Goeker M."/>
        </authorList>
    </citation>
    <scope>NUCLEOTIDE SEQUENCE [LARGE SCALE GENOMIC DNA]</scope>
    <source>
        <strain evidence="1 2">DSM 100451</strain>
    </source>
</reference>
<evidence type="ECO:0008006" key="3">
    <source>
        <dbReference type="Google" id="ProtNLM"/>
    </source>
</evidence>
<accession>A0A4R1QSF1</accession>
<organism evidence="1 2">
    <name type="scientific">Allofournierella massiliensis</name>
    <dbReference type="NCBI Taxonomy" id="1650663"/>
    <lineage>
        <taxon>Bacteria</taxon>
        <taxon>Bacillati</taxon>
        <taxon>Bacillota</taxon>
        <taxon>Clostridia</taxon>
        <taxon>Eubacteriales</taxon>
        <taxon>Oscillospiraceae</taxon>
        <taxon>Allofournierella</taxon>
    </lineage>
</organism>
<name>A0A4R1QSF1_9FIRM</name>
<evidence type="ECO:0000313" key="1">
    <source>
        <dbReference type="EMBL" id="TCL56758.1"/>
    </source>
</evidence>
<dbReference type="GeneID" id="97381952"/>
<dbReference type="STRING" id="1650663.GCA_001486665_01916"/>
<evidence type="ECO:0000313" key="2">
    <source>
        <dbReference type="Proteomes" id="UP000295184"/>
    </source>
</evidence>